<keyword evidence="3" id="KW-1185">Reference proteome</keyword>
<dbReference type="RefSeq" id="WP_169375486.1">
    <property type="nucleotide sequence ID" value="NZ_JAHSTY010000002.1"/>
</dbReference>
<feature type="region of interest" description="Disordered" evidence="1">
    <location>
        <begin position="73"/>
        <end position="100"/>
    </location>
</feature>
<accession>A0ABS6P3N1</accession>
<gene>
    <name evidence="2" type="ORF">KVG91_21025</name>
</gene>
<proteinExistence type="predicted"/>
<reference evidence="2" key="1">
    <citation type="submission" date="2021-06" db="EMBL/GenBank/DDBJ databases">
        <title>Updating the genus Pseudomonas: Description of 43 new species and partition of the Pseudomonas putida group.</title>
        <authorList>
            <person name="Girard L."/>
            <person name="Lood C."/>
            <person name="Vandamme P."/>
            <person name="Rokni-Zadeh H."/>
            <person name="Van Noort V."/>
            <person name="Hofte M."/>
            <person name="Lavigne R."/>
            <person name="De Mot R."/>
        </authorList>
    </citation>
    <scope>NUCLEOTIDE SEQUENCE</scope>
    <source>
        <strain evidence="2">SWRI103</strain>
    </source>
</reference>
<evidence type="ECO:0000313" key="3">
    <source>
        <dbReference type="Proteomes" id="UP001048976"/>
    </source>
</evidence>
<organism evidence="2 3">
    <name type="scientific">Pseudomonas azadiae</name>
    <dbReference type="NCBI Taxonomy" id="2843612"/>
    <lineage>
        <taxon>Bacteria</taxon>
        <taxon>Pseudomonadati</taxon>
        <taxon>Pseudomonadota</taxon>
        <taxon>Gammaproteobacteria</taxon>
        <taxon>Pseudomonadales</taxon>
        <taxon>Pseudomonadaceae</taxon>
        <taxon>Pseudomonas</taxon>
    </lineage>
</organism>
<protein>
    <submittedName>
        <fullName evidence="2">Uncharacterized protein</fullName>
    </submittedName>
</protein>
<evidence type="ECO:0000256" key="1">
    <source>
        <dbReference type="SAM" id="MobiDB-lite"/>
    </source>
</evidence>
<evidence type="ECO:0000313" key="2">
    <source>
        <dbReference type="EMBL" id="MBV4455070.1"/>
    </source>
</evidence>
<dbReference type="EMBL" id="JAHSTY010000002">
    <property type="protein sequence ID" value="MBV4455070.1"/>
    <property type="molecule type" value="Genomic_DNA"/>
</dbReference>
<name>A0ABS6P3N1_9PSED</name>
<comment type="caution">
    <text evidence="2">The sequence shown here is derived from an EMBL/GenBank/DDBJ whole genome shotgun (WGS) entry which is preliminary data.</text>
</comment>
<sequence>MSKEYSIDHDRILPSVSVASDSGLSVLGEKLCSSLTVHRRLSDIKIFAECLKADGKCAANFRCLIERFESSTSQRGGEVNSKPVESPHAHANISTKDMIL</sequence>
<dbReference type="Proteomes" id="UP001048976">
    <property type="component" value="Unassembled WGS sequence"/>
</dbReference>